<reference evidence="2" key="1">
    <citation type="submission" date="2020-04" db="EMBL/GenBank/DDBJ databases">
        <authorList>
            <person name="Chiriac C."/>
            <person name="Salcher M."/>
            <person name="Ghai R."/>
            <person name="Kavagutti S V."/>
        </authorList>
    </citation>
    <scope>NUCLEOTIDE SEQUENCE</scope>
</reference>
<evidence type="ECO:0000313" key="1">
    <source>
        <dbReference type="EMBL" id="CAB4137698.1"/>
    </source>
</evidence>
<accession>A0A6J5MSA3</accession>
<gene>
    <name evidence="1" type="ORF">UFOVP325_66</name>
    <name evidence="2" type="ORF">UFOVP430_61</name>
</gene>
<name>A0A6J5MSA3_9CAUD</name>
<organism evidence="2">
    <name type="scientific">uncultured Caudovirales phage</name>
    <dbReference type="NCBI Taxonomy" id="2100421"/>
    <lineage>
        <taxon>Viruses</taxon>
        <taxon>Duplodnaviria</taxon>
        <taxon>Heunggongvirae</taxon>
        <taxon>Uroviricota</taxon>
        <taxon>Caudoviricetes</taxon>
        <taxon>Peduoviridae</taxon>
        <taxon>Maltschvirus</taxon>
        <taxon>Maltschvirus maltsch</taxon>
    </lineage>
</organism>
<dbReference type="EMBL" id="LR796481">
    <property type="protein sequence ID" value="CAB4147973.1"/>
    <property type="molecule type" value="Genomic_DNA"/>
</dbReference>
<protein>
    <submittedName>
        <fullName evidence="2">Uncharacterized protein</fullName>
    </submittedName>
</protein>
<dbReference type="EMBL" id="LR796338">
    <property type="protein sequence ID" value="CAB4137698.1"/>
    <property type="molecule type" value="Genomic_DNA"/>
</dbReference>
<sequence length="161" mass="18410">MQILVELEGVLRGQRDEPIAAGIIITAQLAAHNQIIFITELSKVEAEQWINTNKVVDYDLLVDSHISLVDEPLKQRQLKYARARGNVDLVITNDPSFWAFAFEQGIPCMMFGVPSYTRPEFRPDAPRRVRAWADIEAAIAKQNELRTKDVRLTRTETTKFE</sequence>
<proteinExistence type="predicted"/>
<evidence type="ECO:0000313" key="2">
    <source>
        <dbReference type="EMBL" id="CAB4147973.1"/>
    </source>
</evidence>